<keyword evidence="3" id="KW-1185">Reference proteome</keyword>
<dbReference type="Gramene" id="TKW34221">
    <property type="protein sequence ID" value="TKW34221"/>
    <property type="gene ID" value="SEVIR_2G291400v2"/>
</dbReference>
<evidence type="ECO:0008006" key="4">
    <source>
        <dbReference type="Google" id="ProtNLM"/>
    </source>
</evidence>
<name>A0A4U6VW78_SETVI</name>
<sequence>MTGMICMVLALLNRLLWMCCAYQQVNSDRSTEKASCGLVVVKGEYIGHASFSCALCFSS</sequence>
<feature type="chain" id="PRO_5020842400" description="Secreted protein" evidence="1">
    <location>
        <begin position="22"/>
        <end position="59"/>
    </location>
</feature>
<reference evidence="2" key="1">
    <citation type="submission" date="2019-03" db="EMBL/GenBank/DDBJ databases">
        <title>WGS assembly of Setaria viridis.</title>
        <authorList>
            <person name="Huang P."/>
            <person name="Jenkins J."/>
            <person name="Grimwood J."/>
            <person name="Barry K."/>
            <person name="Healey A."/>
            <person name="Mamidi S."/>
            <person name="Sreedasyam A."/>
            <person name="Shu S."/>
            <person name="Feldman M."/>
            <person name="Wu J."/>
            <person name="Yu Y."/>
            <person name="Chen C."/>
            <person name="Johnson J."/>
            <person name="Rokhsar D."/>
            <person name="Baxter I."/>
            <person name="Schmutz J."/>
            <person name="Brutnell T."/>
            <person name="Kellogg E."/>
        </authorList>
    </citation>
    <scope>NUCLEOTIDE SEQUENCE [LARGE SCALE GENOMIC DNA]</scope>
</reference>
<accession>A0A4U6VW78</accession>
<evidence type="ECO:0000256" key="1">
    <source>
        <dbReference type="SAM" id="SignalP"/>
    </source>
</evidence>
<dbReference type="Proteomes" id="UP000298652">
    <property type="component" value="Chromosome 2"/>
</dbReference>
<dbReference type="AlphaFoldDB" id="A0A4U6VW78"/>
<dbReference type="EMBL" id="CM016553">
    <property type="protein sequence ID" value="TKW34221.1"/>
    <property type="molecule type" value="Genomic_DNA"/>
</dbReference>
<gene>
    <name evidence="2" type="ORF">SEVIR_2G291400v2</name>
</gene>
<protein>
    <recommendedName>
        <fullName evidence="4">Secreted protein</fullName>
    </recommendedName>
</protein>
<organism evidence="2 3">
    <name type="scientific">Setaria viridis</name>
    <name type="common">Green bristlegrass</name>
    <name type="synonym">Setaria italica subsp. viridis</name>
    <dbReference type="NCBI Taxonomy" id="4556"/>
    <lineage>
        <taxon>Eukaryota</taxon>
        <taxon>Viridiplantae</taxon>
        <taxon>Streptophyta</taxon>
        <taxon>Embryophyta</taxon>
        <taxon>Tracheophyta</taxon>
        <taxon>Spermatophyta</taxon>
        <taxon>Magnoliopsida</taxon>
        <taxon>Liliopsida</taxon>
        <taxon>Poales</taxon>
        <taxon>Poaceae</taxon>
        <taxon>PACMAD clade</taxon>
        <taxon>Panicoideae</taxon>
        <taxon>Panicodae</taxon>
        <taxon>Paniceae</taxon>
        <taxon>Cenchrinae</taxon>
        <taxon>Setaria</taxon>
    </lineage>
</organism>
<proteinExistence type="predicted"/>
<evidence type="ECO:0000313" key="2">
    <source>
        <dbReference type="EMBL" id="TKW34221.1"/>
    </source>
</evidence>
<evidence type="ECO:0000313" key="3">
    <source>
        <dbReference type="Proteomes" id="UP000298652"/>
    </source>
</evidence>
<keyword evidence="1" id="KW-0732">Signal</keyword>
<feature type="signal peptide" evidence="1">
    <location>
        <begin position="1"/>
        <end position="21"/>
    </location>
</feature>